<evidence type="ECO:0000256" key="4">
    <source>
        <dbReference type="ARBA" id="ARBA00022989"/>
    </source>
</evidence>
<dbReference type="EMBL" id="BJMV01000009">
    <property type="protein sequence ID" value="GEB85973.1"/>
    <property type="molecule type" value="Genomic_DNA"/>
</dbReference>
<evidence type="ECO:0000256" key="2">
    <source>
        <dbReference type="ARBA" id="ARBA00022475"/>
    </source>
</evidence>
<name>A0A4Y3TW05_9PROT</name>
<dbReference type="GO" id="GO:0005886">
    <property type="term" value="C:plasma membrane"/>
    <property type="evidence" value="ECO:0007669"/>
    <property type="project" value="UniProtKB-SubCell"/>
</dbReference>
<protein>
    <submittedName>
        <fullName evidence="7">Membrane protein</fullName>
    </submittedName>
</protein>
<dbReference type="PANTHER" id="PTHR30250">
    <property type="entry name" value="PST FAMILY PREDICTED COLANIC ACID TRANSPORTER"/>
    <property type="match status" value="1"/>
</dbReference>
<evidence type="ECO:0000256" key="3">
    <source>
        <dbReference type="ARBA" id="ARBA00022692"/>
    </source>
</evidence>
<evidence type="ECO:0000256" key="5">
    <source>
        <dbReference type="ARBA" id="ARBA00023136"/>
    </source>
</evidence>
<feature type="transmembrane region" description="Helical" evidence="6">
    <location>
        <begin position="109"/>
        <end position="132"/>
    </location>
</feature>
<evidence type="ECO:0000256" key="1">
    <source>
        <dbReference type="ARBA" id="ARBA00004651"/>
    </source>
</evidence>
<dbReference type="OrthoDB" id="493991at2"/>
<feature type="transmembrane region" description="Helical" evidence="6">
    <location>
        <begin position="398"/>
        <end position="415"/>
    </location>
</feature>
<feature type="transmembrane region" description="Helical" evidence="6">
    <location>
        <begin position="144"/>
        <end position="165"/>
    </location>
</feature>
<gene>
    <name evidence="7" type="ORF">APE01nite_17700</name>
</gene>
<proteinExistence type="predicted"/>
<comment type="subcellular location">
    <subcellularLocation>
        <location evidence="1">Cell membrane</location>
        <topology evidence="1">Multi-pass membrane protein</topology>
    </subcellularLocation>
</comment>
<keyword evidence="5 6" id="KW-0472">Membrane</keyword>
<feature type="transmembrane region" description="Helical" evidence="6">
    <location>
        <begin position="331"/>
        <end position="354"/>
    </location>
</feature>
<keyword evidence="8" id="KW-1185">Reference proteome</keyword>
<dbReference type="AlphaFoldDB" id="A0A4Y3TW05"/>
<organism evidence="7 8">
    <name type="scientific">Acetobacter peroxydans</name>
    <dbReference type="NCBI Taxonomy" id="104098"/>
    <lineage>
        <taxon>Bacteria</taxon>
        <taxon>Pseudomonadati</taxon>
        <taxon>Pseudomonadota</taxon>
        <taxon>Alphaproteobacteria</taxon>
        <taxon>Acetobacterales</taxon>
        <taxon>Acetobacteraceae</taxon>
        <taxon>Acetobacter</taxon>
    </lineage>
</organism>
<dbReference type="InterPro" id="IPR050833">
    <property type="entry name" value="Poly_Biosynth_Transport"/>
</dbReference>
<dbReference type="RefSeq" id="WP_141376693.1">
    <property type="nucleotide sequence ID" value="NZ_BAPL01000032.1"/>
</dbReference>
<feature type="transmembrane region" description="Helical" evidence="6">
    <location>
        <begin position="360"/>
        <end position="377"/>
    </location>
</feature>
<dbReference type="PANTHER" id="PTHR30250:SF31">
    <property type="entry name" value="INNER MEMBRANE PROTEIN YGHQ"/>
    <property type="match status" value="1"/>
</dbReference>
<comment type="caution">
    <text evidence="7">The sequence shown here is derived from an EMBL/GenBank/DDBJ whole genome shotgun (WGS) entry which is preliminary data.</text>
</comment>
<sequence>MSILANEPPAEHMAAKRAEKGIFSKVISNASRLLMGKVAAGVLSFAALTMATRALGVAGFGVLLLIHTCAAAFSVATRLQAWQPLLHFGAMPYERGESAPFQSLLRRCLMLDFGGAALGAVLAVVCTLLFGPHIGWPATERVPAALYMTAVLFMNTGCAMGALRLSGRFGRAMLGDVAAAWCRCLGAAAGLFLHWGLGAFLAVWYAALVASFATDHIMAWRALRTTPACRGFRLLARPEITSLTGFWRGLLATSANFWLDNLEGRVVILLLGAFLGPSQTAVFSVTRDVCDALGHPAELISPAAYPELIRLRERRDWAGIRHVTAMLLKTLGGFSLLLFGICALLGPTIIGFALGEGRGASLALLMLLAAATVVDLWDAPLEPLLLSFGQAPALLKGRLIGMAAGIALLCFLASLLGLTGAGLACLLAELLILCSRLIPALRLMRHP</sequence>
<reference evidence="7 8" key="1">
    <citation type="submission" date="2019-06" db="EMBL/GenBank/DDBJ databases">
        <title>Whole genome shotgun sequence of Acetobacter peroxydans NBRC 13755.</title>
        <authorList>
            <person name="Hosoyama A."/>
            <person name="Uohara A."/>
            <person name="Ohji S."/>
            <person name="Ichikawa N."/>
        </authorList>
    </citation>
    <scope>NUCLEOTIDE SEQUENCE [LARGE SCALE GENOMIC DNA]</scope>
    <source>
        <strain evidence="7 8">NBRC 13755</strain>
    </source>
</reference>
<feature type="transmembrane region" description="Helical" evidence="6">
    <location>
        <begin position="57"/>
        <end position="76"/>
    </location>
</feature>
<keyword evidence="3 6" id="KW-0812">Transmembrane</keyword>
<dbReference type="Proteomes" id="UP000317730">
    <property type="component" value="Unassembled WGS sequence"/>
</dbReference>
<keyword evidence="2" id="KW-1003">Cell membrane</keyword>
<evidence type="ECO:0000313" key="8">
    <source>
        <dbReference type="Proteomes" id="UP000317730"/>
    </source>
</evidence>
<keyword evidence="4 6" id="KW-1133">Transmembrane helix</keyword>
<evidence type="ECO:0000256" key="6">
    <source>
        <dbReference type="SAM" id="Phobius"/>
    </source>
</evidence>
<evidence type="ECO:0000313" key="7">
    <source>
        <dbReference type="EMBL" id="GEB85973.1"/>
    </source>
</evidence>
<accession>A0A4Y3TW05</accession>